<evidence type="ECO:0000313" key="5">
    <source>
        <dbReference type="EMBL" id="KAF5177381.1"/>
    </source>
</evidence>
<organism evidence="5 6">
    <name type="scientific">Thalictrum thalictroides</name>
    <name type="common">Rue-anemone</name>
    <name type="synonym">Anemone thalictroides</name>
    <dbReference type="NCBI Taxonomy" id="46969"/>
    <lineage>
        <taxon>Eukaryota</taxon>
        <taxon>Viridiplantae</taxon>
        <taxon>Streptophyta</taxon>
        <taxon>Embryophyta</taxon>
        <taxon>Tracheophyta</taxon>
        <taxon>Spermatophyta</taxon>
        <taxon>Magnoliopsida</taxon>
        <taxon>Ranunculales</taxon>
        <taxon>Ranunculaceae</taxon>
        <taxon>Thalictroideae</taxon>
        <taxon>Thalictrum</taxon>
    </lineage>
</organism>
<dbReference type="AlphaFoldDB" id="A0A7J6UY77"/>
<dbReference type="EMBL" id="JABWDY010041460">
    <property type="protein sequence ID" value="KAF5177381.1"/>
    <property type="molecule type" value="Genomic_DNA"/>
</dbReference>
<dbReference type="InterPro" id="IPR004087">
    <property type="entry name" value="KH_dom"/>
</dbReference>
<accession>A0A7J6UY77</accession>
<evidence type="ECO:0000259" key="4">
    <source>
        <dbReference type="SMART" id="SM00322"/>
    </source>
</evidence>
<dbReference type="InterPro" id="IPR004088">
    <property type="entry name" value="KH_dom_type_1"/>
</dbReference>
<gene>
    <name evidence="5" type="ORF">FRX31_033035</name>
</gene>
<dbReference type="OrthoDB" id="1924570at2759"/>
<sequence length="358" mass="40001">MWKGEKEKVHDEGTRSNTIRLENRFEELSSLSGVIQKPACQMNPNLQVALAPYIKQKDSLCGNQGTIKRIVIPSEKAGLIIGRGGKTLDRLQDESGARILIARPGGTDPCCQTRNIDLIGKPQQIRSAEQFINHLILEGFNAIGIKNISGIPLCATERFTLVEGFKVNLKYYDLYKAIKAQYGDIRRPSILDASEMAVVAIVSDLLSIVYAMCQISLLNVTSDILDDWDKKICLAENFDYNVSWIRDHFEELQIEFERKERIEAEVSECSSSDIIQNGLESVAAVLSSLTSHLESAKESLSVLQSKGEASLAWISKEERENSKLRCSGSVTGTFRLLSCFLTSTFCFFCVFMYAIMFP</sequence>
<dbReference type="PANTHER" id="PTHR10288">
    <property type="entry name" value="KH DOMAIN CONTAINING RNA BINDING PROTEIN"/>
    <property type="match status" value="1"/>
</dbReference>
<feature type="domain" description="K Homology" evidence="4">
    <location>
        <begin position="64"/>
        <end position="137"/>
    </location>
</feature>
<keyword evidence="3" id="KW-1133">Transmembrane helix</keyword>
<evidence type="ECO:0000256" key="1">
    <source>
        <dbReference type="ARBA" id="ARBA00022737"/>
    </source>
</evidence>
<dbReference type="PROSITE" id="PS50084">
    <property type="entry name" value="KH_TYPE_1"/>
    <property type="match status" value="1"/>
</dbReference>
<evidence type="ECO:0000256" key="2">
    <source>
        <dbReference type="PROSITE-ProRule" id="PRU00117"/>
    </source>
</evidence>
<feature type="transmembrane region" description="Helical" evidence="3">
    <location>
        <begin position="334"/>
        <end position="355"/>
    </location>
</feature>
<dbReference type="SMART" id="SM00322">
    <property type="entry name" value="KH"/>
    <property type="match status" value="1"/>
</dbReference>
<keyword evidence="2" id="KW-0694">RNA-binding</keyword>
<keyword evidence="1" id="KW-0677">Repeat</keyword>
<keyword evidence="3" id="KW-0812">Transmembrane</keyword>
<keyword evidence="6" id="KW-1185">Reference proteome</keyword>
<dbReference type="Pfam" id="PF00013">
    <property type="entry name" value="KH_1"/>
    <property type="match status" value="1"/>
</dbReference>
<evidence type="ECO:0000256" key="3">
    <source>
        <dbReference type="SAM" id="Phobius"/>
    </source>
</evidence>
<dbReference type="InterPro" id="IPR036612">
    <property type="entry name" value="KH_dom_type_1_sf"/>
</dbReference>
<evidence type="ECO:0000313" key="6">
    <source>
        <dbReference type="Proteomes" id="UP000554482"/>
    </source>
</evidence>
<proteinExistence type="predicted"/>
<protein>
    <recommendedName>
        <fullName evidence="4">K Homology domain-containing protein</fullName>
    </recommendedName>
</protein>
<dbReference type="GO" id="GO:0003723">
    <property type="term" value="F:RNA binding"/>
    <property type="evidence" value="ECO:0007669"/>
    <property type="project" value="UniProtKB-UniRule"/>
</dbReference>
<dbReference type="Gene3D" id="3.30.1370.10">
    <property type="entry name" value="K Homology domain, type 1"/>
    <property type="match status" value="1"/>
</dbReference>
<dbReference type="Proteomes" id="UP000554482">
    <property type="component" value="Unassembled WGS sequence"/>
</dbReference>
<dbReference type="SUPFAM" id="SSF54791">
    <property type="entry name" value="Eukaryotic type KH-domain (KH-domain type I)"/>
    <property type="match status" value="1"/>
</dbReference>
<reference evidence="5 6" key="1">
    <citation type="submission" date="2020-06" db="EMBL/GenBank/DDBJ databases">
        <title>Transcriptomic and genomic resources for Thalictrum thalictroides and T. hernandezii: Facilitating candidate gene discovery in an emerging model plant lineage.</title>
        <authorList>
            <person name="Arias T."/>
            <person name="Riano-Pachon D.M."/>
            <person name="Di Stilio V.S."/>
        </authorList>
    </citation>
    <scope>NUCLEOTIDE SEQUENCE [LARGE SCALE GENOMIC DNA]</scope>
    <source>
        <strain evidence="6">cv. WT478/WT964</strain>
        <tissue evidence="5">Leaves</tissue>
    </source>
</reference>
<comment type="caution">
    <text evidence="5">The sequence shown here is derived from an EMBL/GenBank/DDBJ whole genome shotgun (WGS) entry which is preliminary data.</text>
</comment>
<keyword evidence="3" id="KW-0472">Membrane</keyword>
<name>A0A7J6UY77_THATH</name>